<evidence type="ECO:0000313" key="1">
    <source>
        <dbReference type="Ensembl" id="ENSOKIP00005086697.1"/>
    </source>
</evidence>
<dbReference type="Proteomes" id="UP000694557">
    <property type="component" value="Unassembled WGS sequence"/>
</dbReference>
<protein>
    <submittedName>
        <fullName evidence="1">Uncharacterized protein</fullName>
    </submittedName>
</protein>
<reference evidence="1" key="2">
    <citation type="submission" date="2025-09" db="UniProtKB">
        <authorList>
            <consortium name="Ensembl"/>
        </authorList>
    </citation>
    <scope>IDENTIFICATION</scope>
</reference>
<dbReference type="AlphaFoldDB" id="A0A8C7JHS2"/>
<name>A0A8C7JHS2_ONCKI</name>
<keyword evidence="2" id="KW-1185">Reference proteome</keyword>
<sequence>GKSSALNGWMENWLLKGIQLLFSSLLPNIEELEGLSCDNQSALEFSTLEVTPRLLGGNSLARAWNVRGPTPKVGFCAQTKIQYNRCFLNVVPKLSKEGPNANSSNYFPQSLSAVSHQSNIDMTIHTCERWTWTRFCHLELHLELG</sequence>
<dbReference type="GeneTree" id="ENSGT01000000220636"/>
<proteinExistence type="predicted"/>
<evidence type="ECO:0000313" key="2">
    <source>
        <dbReference type="Proteomes" id="UP000694557"/>
    </source>
</evidence>
<organism evidence="1 2">
    <name type="scientific">Oncorhynchus kisutch</name>
    <name type="common">Coho salmon</name>
    <name type="synonym">Salmo kisutch</name>
    <dbReference type="NCBI Taxonomy" id="8019"/>
    <lineage>
        <taxon>Eukaryota</taxon>
        <taxon>Metazoa</taxon>
        <taxon>Chordata</taxon>
        <taxon>Craniata</taxon>
        <taxon>Vertebrata</taxon>
        <taxon>Euteleostomi</taxon>
        <taxon>Actinopterygii</taxon>
        <taxon>Neopterygii</taxon>
        <taxon>Teleostei</taxon>
        <taxon>Protacanthopterygii</taxon>
        <taxon>Salmoniformes</taxon>
        <taxon>Salmonidae</taxon>
        <taxon>Salmoninae</taxon>
        <taxon>Oncorhynchus</taxon>
    </lineage>
</organism>
<dbReference type="Ensembl" id="ENSOKIT00005092724.1">
    <property type="protein sequence ID" value="ENSOKIP00005086697.1"/>
    <property type="gene ID" value="ENSOKIG00005037801.1"/>
</dbReference>
<accession>A0A8C7JHS2</accession>
<reference evidence="1" key="1">
    <citation type="submission" date="2025-08" db="UniProtKB">
        <authorList>
            <consortium name="Ensembl"/>
        </authorList>
    </citation>
    <scope>IDENTIFICATION</scope>
</reference>